<dbReference type="EMBL" id="JYDH01000247">
    <property type="protein sequence ID" value="KRY27544.1"/>
    <property type="molecule type" value="Genomic_DNA"/>
</dbReference>
<dbReference type="AlphaFoldDB" id="A0A0V1ARW9"/>
<evidence type="ECO:0000313" key="3">
    <source>
        <dbReference type="Proteomes" id="UP000054776"/>
    </source>
</evidence>
<proteinExistence type="predicted"/>
<organism evidence="2 3">
    <name type="scientific">Trichinella spiralis</name>
    <name type="common">Trichina worm</name>
    <dbReference type="NCBI Taxonomy" id="6334"/>
    <lineage>
        <taxon>Eukaryota</taxon>
        <taxon>Metazoa</taxon>
        <taxon>Ecdysozoa</taxon>
        <taxon>Nematoda</taxon>
        <taxon>Enoplea</taxon>
        <taxon>Dorylaimia</taxon>
        <taxon>Trichinellida</taxon>
        <taxon>Trichinellidae</taxon>
        <taxon>Trichinella</taxon>
    </lineage>
</organism>
<sequence>MTLKVAKVPRREYLAMIIFRSGRGRRGAAAIKPPIPPSSKTPPARTAGGFWRQTLMTRQGTPVADDRLGQWIKVPV</sequence>
<dbReference type="InParanoid" id="A0A0V1ARW9"/>
<comment type="caution">
    <text evidence="2">The sequence shown here is derived from an EMBL/GenBank/DDBJ whole genome shotgun (WGS) entry which is preliminary data.</text>
</comment>
<dbReference type="Proteomes" id="UP000054776">
    <property type="component" value="Unassembled WGS sequence"/>
</dbReference>
<accession>A0A0V1ARW9</accession>
<evidence type="ECO:0000256" key="1">
    <source>
        <dbReference type="SAM" id="MobiDB-lite"/>
    </source>
</evidence>
<feature type="region of interest" description="Disordered" evidence="1">
    <location>
        <begin position="27"/>
        <end position="48"/>
    </location>
</feature>
<evidence type="ECO:0000313" key="2">
    <source>
        <dbReference type="EMBL" id="KRY27544.1"/>
    </source>
</evidence>
<reference evidence="2 3" key="1">
    <citation type="submission" date="2015-01" db="EMBL/GenBank/DDBJ databases">
        <title>Evolution of Trichinella species and genotypes.</title>
        <authorList>
            <person name="Korhonen P.K."/>
            <person name="Edoardo P."/>
            <person name="Giuseppe L.R."/>
            <person name="Gasser R.B."/>
        </authorList>
    </citation>
    <scope>NUCLEOTIDE SEQUENCE [LARGE SCALE GENOMIC DNA]</scope>
    <source>
        <strain evidence="2">ISS3</strain>
    </source>
</reference>
<protein>
    <submittedName>
        <fullName evidence="2">Uncharacterized protein</fullName>
    </submittedName>
</protein>
<keyword evidence="3" id="KW-1185">Reference proteome</keyword>
<name>A0A0V1ARW9_TRISP</name>
<gene>
    <name evidence="2" type="ORF">T01_8359</name>
</gene>